<comment type="caution">
    <text evidence="10">Lacks conserved residue(s) required for the propagation of feature annotation.</text>
</comment>
<dbReference type="AlphaFoldDB" id="A0A1S4FZA2"/>
<keyword evidence="2" id="KW-1003">Cell membrane</keyword>
<dbReference type="EMBL" id="CH478044">
    <property type="protein sequence ID" value="EAT34229.1"/>
    <property type="molecule type" value="Genomic_DNA"/>
</dbReference>
<keyword evidence="5 10" id="KW-0552">Olfaction</keyword>
<dbReference type="GO" id="GO:0005549">
    <property type="term" value="F:odorant binding"/>
    <property type="evidence" value="ECO:0007669"/>
    <property type="project" value="InterPro"/>
</dbReference>
<evidence type="ECO:0000256" key="1">
    <source>
        <dbReference type="ARBA" id="ARBA00004651"/>
    </source>
</evidence>
<feature type="transmembrane region" description="Helical" evidence="10">
    <location>
        <begin position="288"/>
        <end position="306"/>
    </location>
</feature>
<dbReference type="HOGENOM" id="CLU_046911_0_0_1"/>
<feature type="transmembrane region" description="Helical" evidence="10">
    <location>
        <begin position="312"/>
        <end position="333"/>
    </location>
</feature>
<evidence type="ECO:0000313" key="11">
    <source>
        <dbReference type="EMBL" id="EAT34229.1"/>
    </source>
</evidence>
<sequence length="421" mass="48870">MERIRKLVAQLQISVRDDESDYFRTMDYFLILGGIQLLSKNPVHQVLFLCYRMLMTVQFSVWFDRVYVAYSEWNSTSELIGVISFLLGLVMIVVRAIIIRLYLEDIYAARKYLGAQLNGLRMSESRIQSYRLLRRIGLVLEYTFFADQILFYAFGIYQDKQYTVPDNLSRLGWQMKLLFNIIISTNHFVFSSVYATILTVQNTLLMGIGAELDVILAQCDGIMARVDEKLKNAVDRDGDQRMLYDVRGSRAEYFFWKLMKRELNVTVARHSRLLEQIDILGGFFKMNFLVMFYMAIVIIGCASFYVNMLGLTVNTVIILSYVGAILLESYWFCKIADNMNDTNSQIGESLYNLGWSERMPEMPEARKEYFEIRETLLIVMTKVQQDLGISCGGMFGLSMQAFHELLKMIYSFLTFLLNTTS</sequence>
<dbReference type="Pfam" id="PF02949">
    <property type="entry name" value="7tm_6"/>
    <property type="match status" value="1"/>
</dbReference>
<dbReference type="KEGG" id="aag:5578075"/>
<dbReference type="OMA" id="LLECYWC"/>
<evidence type="ECO:0000256" key="4">
    <source>
        <dbReference type="ARBA" id="ARBA00022692"/>
    </source>
</evidence>
<dbReference type="OrthoDB" id="7726730at2759"/>
<dbReference type="GO" id="GO:0005886">
    <property type="term" value="C:plasma membrane"/>
    <property type="evidence" value="ECO:0007669"/>
    <property type="project" value="UniProtKB-SubCell"/>
</dbReference>
<comment type="similarity">
    <text evidence="10">Belongs to the insect chemoreceptor superfamily. Heteromeric odorant receptor channel (TC 1.A.69) family.</text>
</comment>
<evidence type="ECO:0000313" key="12">
    <source>
        <dbReference type="Proteomes" id="UP000682892"/>
    </source>
</evidence>
<dbReference type="GeneID" id="5578075"/>
<reference evidence="11" key="2">
    <citation type="journal article" date="2007" name="Science">
        <title>Genome sequence of Aedes aegypti, a major arbovirus vector.</title>
        <authorList>
            <person name="Nene V."/>
            <person name="Wortman J.R."/>
            <person name="Lawson D."/>
            <person name="Haas B."/>
            <person name="Kodira C."/>
            <person name="Tu Z.J."/>
            <person name="Loftus B."/>
            <person name="Xi Z."/>
            <person name="Megy K."/>
            <person name="Grabherr M."/>
            <person name="Ren Q."/>
            <person name="Zdobnov E.M."/>
            <person name="Lobo N.F."/>
            <person name="Campbell K.S."/>
            <person name="Brown S.E."/>
            <person name="Bonaldo M.F."/>
            <person name="Zhu J."/>
            <person name="Sinkins S.P."/>
            <person name="Hogenkamp D.G."/>
            <person name="Amedeo P."/>
            <person name="Arensburger P."/>
            <person name="Atkinson P.W."/>
            <person name="Bidwell S."/>
            <person name="Biedler J."/>
            <person name="Birney E."/>
            <person name="Bruggner R.V."/>
            <person name="Costas J."/>
            <person name="Coy M.R."/>
            <person name="Crabtree J."/>
            <person name="Crawford M."/>
            <person name="Debruyn B."/>
            <person name="Decaprio D."/>
            <person name="Eiglmeier K."/>
            <person name="Eisenstadt E."/>
            <person name="El-Dorry H."/>
            <person name="Gelbart W.M."/>
            <person name="Gomes S.L."/>
            <person name="Hammond M."/>
            <person name="Hannick L.I."/>
            <person name="Hogan J.R."/>
            <person name="Holmes M.H."/>
            <person name="Jaffe D."/>
            <person name="Johnston J.S."/>
            <person name="Kennedy R.C."/>
            <person name="Koo H."/>
            <person name="Kravitz S."/>
            <person name="Kriventseva E.V."/>
            <person name="Kulp D."/>
            <person name="Labutti K."/>
            <person name="Lee E."/>
            <person name="Li S."/>
            <person name="Lovin D.D."/>
            <person name="Mao C."/>
            <person name="Mauceli E."/>
            <person name="Menck C.F."/>
            <person name="Miller J.R."/>
            <person name="Montgomery P."/>
            <person name="Mori A."/>
            <person name="Nascimento A.L."/>
            <person name="Naveira H.F."/>
            <person name="Nusbaum C."/>
            <person name="O'leary S."/>
            <person name="Orvis J."/>
            <person name="Pertea M."/>
            <person name="Quesneville H."/>
            <person name="Reidenbach K.R."/>
            <person name="Rogers Y.H."/>
            <person name="Roth C.W."/>
            <person name="Schneider J.R."/>
            <person name="Schatz M."/>
            <person name="Shumway M."/>
            <person name="Stanke M."/>
            <person name="Stinson E.O."/>
            <person name="Tubio J.M."/>
            <person name="Vanzee J.P."/>
            <person name="Verjovski-Almeida S."/>
            <person name="Werner D."/>
            <person name="White O."/>
            <person name="Wyder S."/>
            <person name="Zeng Q."/>
            <person name="Zhao Q."/>
            <person name="Zhao Y."/>
            <person name="Hill C.A."/>
            <person name="Raikhel A.S."/>
            <person name="Soares M.B."/>
            <person name="Knudson D.L."/>
            <person name="Lee N.H."/>
            <person name="Galagan J."/>
            <person name="Salzberg S.L."/>
            <person name="Paulsen I.T."/>
            <person name="Dimopoulos G."/>
            <person name="Collins F.H."/>
            <person name="Birren B."/>
            <person name="Fraser-Liggett C.M."/>
            <person name="Severson D.W."/>
        </authorList>
    </citation>
    <scope>NUCLEOTIDE SEQUENCE [LARGE SCALE GENOMIC DNA]</scope>
    <source>
        <strain evidence="11">Liverpool</strain>
    </source>
</reference>
<keyword evidence="8 10" id="KW-0675">Receptor</keyword>
<name>A0A1S4FZA2_AEDAE</name>
<keyword evidence="7 10" id="KW-0472">Membrane</keyword>
<dbReference type="InterPro" id="IPR004117">
    <property type="entry name" value="7tm6_olfct_rcpt"/>
</dbReference>
<dbReference type="CTD" id="5578075"/>
<evidence type="ECO:0000256" key="7">
    <source>
        <dbReference type="ARBA" id="ARBA00023136"/>
    </source>
</evidence>
<dbReference type="GO" id="GO:0007165">
    <property type="term" value="P:signal transduction"/>
    <property type="evidence" value="ECO:0007669"/>
    <property type="project" value="UniProtKB-KW"/>
</dbReference>
<dbReference type="GO" id="GO:0004984">
    <property type="term" value="F:olfactory receptor activity"/>
    <property type="evidence" value="ECO:0007669"/>
    <property type="project" value="InterPro"/>
</dbReference>
<evidence type="ECO:0000256" key="9">
    <source>
        <dbReference type="ARBA" id="ARBA00023224"/>
    </source>
</evidence>
<dbReference type="PANTHER" id="PTHR21137:SF35">
    <property type="entry name" value="ODORANT RECEPTOR 19A-RELATED"/>
    <property type="match status" value="1"/>
</dbReference>
<gene>
    <name evidence="11" type="primary">GPROR52</name>
    <name evidence="11" type="ORF">AaeL_AAEL013507</name>
</gene>
<accession>A0A1S4FZA2</accession>
<dbReference type="Proteomes" id="UP000682892">
    <property type="component" value="Unassembled WGS sequence"/>
</dbReference>
<feature type="transmembrane region" description="Helical" evidence="10">
    <location>
        <begin position="83"/>
        <end position="103"/>
    </location>
</feature>
<evidence type="ECO:0000256" key="2">
    <source>
        <dbReference type="ARBA" id="ARBA00022475"/>
    </source>
</evidence>
<feature type="transmembrane region" description="Helical" evidence="10">
    <location>
        <begin position="177"/>
        <end position="197"/>
    </location>
</feature>
<evidence type="ECO:0000256" key="6">
    <source>
        <dbReference type="ARBA" id="ARBA00022989"/>
    </source>
</evidence>
<protein>
    <recommendedName>
        <fullName evidence="10">Odorant receptor</fullName>
    </recommendedName>
</protein>
<evidence type="ECO:0000256" key="3">
    <source>
        <dbReference type="ARBA" id="ARBA00022606"/>
    </source>
</evidence>
<evidence type="ECO:0000256" key="5">
    <source>
        <dbReference type="ARBA" id="ARBA00022725"/>
    </source>
</evidence>
<dbReference type="PANTHER" id="PTHR21137">
    <property type="entry name" value="ODORANT RECEPTOR"/>
    <property type="match status" value="1"/>
</dbReference>
<feature type="transmembrane region" description="Helical" evidence="10">
    <location>
        <begin position="136"/>
        <end position="157"/>
    </location>
</feature>
<keyword evidence="4 10" id="KW-0812">Transmembrane</keyword>
<evidence type="ECO:0000256" key="8">
    <source>
        <dbReference type="ARBA" id="ARBA00023170"/>
    </source>
</evidence>
<proteinExistence type="inferred from homology"/>
<feature type="transmembrane region" description="Helical" evidence="10">
    <location>
        <begin position="46"/>
        <end position="63"/>
    </location>
</feature>
<comment type="subcellular location">
    <subcellularLocation>
        <location evidence="1 10">Cell membrane</location>
        <topology evidence="1 10">Multi-pass membrane protein</topology>
    </subcellularLocation>
</comment>
<reference evidence="11" key="3">
    <citation type="submission" date="2012-09" db="EMBL/GenBank/DDBJ databases">
        <authorList>
            <consortium name="VectorBase"/>
        </authorList>
    </citation>
    <scope>NUCLEOTIDE SEQUENCE</scope>
    <source>
        <strain evidence="11">Liverpool</strain>
    </source>
</reference>
<keyword evidence="3 10" id="KW-0716">Sensory transduction</keyword>
<organism evidence="11 12">
    <name type="scientific">Aedes aegypti</name>
    <name type="common">Yellowfever mosquito</name>
    <name type="synonym">Culex aegypti</name>
    <dbReference type="NCBI Taxonomy" id="7159"/>
    <lineage>
        <taxon>Eukaryota</taxon>
        <taxon>Metazoa</taxon>
        <taxon>Ecdysozoa</taxon>
        <taxon>Arthropoda</taxon>
        <taxon>Hexapoda</taxon>
        <taxon>Insecta</taxon>
        <taxon>Pterygota</taxon>
        <taxon>Neoptera</taxon>
        <taxon>Endopterygota</taxon>
        <taxon>Diptera</taxon>
        <taxon>Nematocera</taxon>
        <taxon>Culicoidea</taxon>
        <taxon>Culicidae</taxon>
        <taxon>Culicinae</taxon>
        <taxon>Aedini</taxon>
        <taxon>Aedes</taxon>
        <taxon>Stegomyia</taxon>
    </lineage>
</organism>
<reference evidence="11" key="1">
    <citation type="submission" date="2005-10" db="EMBL/GenBank/DDBJ databases">
        <authorList>
            <person name="Loftus B.J."/>
            <person name="Nene V.M."/>
            <person name="Hannick L.I."/>
            <person name="Bidwell S."/>
            <person name="Haas B."/>
            <person name="Amedeo P."/>
            <person name="Orvis J."/>
            <person name="Wortman J.R."/>
            <person name="White O.R."/>
            <person name="Salzberg S."/>
            <person name="Shumway M."/>
            <person name="Koo H."/>
            <person name="Zhao Y."/>
            <person name="Holmes M."/>
            <person name="Miller J."/>
            <person name="Schatz M."/>
            <person name="Pop M."/>
            <person name="Pai G."/>
            <person name="Utterback T."/>
            <person name="Rogers Y.-H."/>
            <person name="Kravitz S."/>
            <person name="Fraser C.M."/>
        </authorList>
    </citation>
    <scope>NUCLEOTIDE SEQUENCE</scope>
    <source>
        <strain evidence="11">Liverpool</strain>
    </source>
</reference>
<keyword evidence="6 10" id="KW-1133">Transmembrane helix</keyword>
<keyword evidence="9 10" id="KW-0807">Transducer</keyword>
<evidence type="ECO:0000256" key="10">
    <source>
        <dbReference type="RuleBase" id="RU351113"/>
    </source>
</evidence>